<dbReference type="Proteomes" id="UP001356170">
    <property type="component" value="Unassembled WGS sequence"/>
</dbReference>
<evidence type="ECO:0000313" key="1">
    <source>
        <dbReference type="EMBL" id="MEF2154679.1"/>
    </source>
</evidence>
<sequence>MNANVSLSNAILSVLEDGPALTSELRTLCDCDSSDDYHALRVALTWLYRCGKVTRKEHYGHNCTRSVFLWSSAEPASDGLSFITPMQRAFEYVKAHPGVSTTVARTELELSSATANYLLSSLCRRGLIQRTGRTVLNGNASTCWIAIAEYFTAHLRPGQASNRRQTDAVRVDRPLDPLSEPFSYWLAEDARTCIRPAFRALLAVTSSETVA</sequence>
<dbReference type="RefSeq" id="WP_331702858.1">
    <property type="nucleotide sequence ID" value="NZ_JAZHBO010000001.1"/>
</dbReference>
<evidence type="ECO:0000313" key="2">
    <source>
        <dbReference type="Proteomes" id="UP001356170"/>
    </source>
</evidence>
<comment type="caution">
    <text evidence="1">The sequence shown here is derived from an EMBL/GenBank/DDBJ whole genome shotgun (WGS) entry which is preliminary data.</text>
</comment>
<dbReference type="EMBL" id="JAZHBO010000001">
    <property type="protein sequence ID" value="MEF2154679.1"/>
    <property type="molecule type" value="Genomic_DNA"/>
</dbReference>
<organism evidence="1 2">
    <name type="scientific">Aquilutibacter rugosus</name>
    <dbReference type="NCBI Taxonomy" id="3115820"/>
    <lineage>
        <taxon>Bacteria</taxon>
        <taxon>Pseudomonadati</taxon>
        <taxon>Pseudomonadota</taxon>
        <taxon>Gammaproteobacteria</taxon>
        <taxon>Lysobacterales</taxon>
        <taxon>Lysobacteraceae</taxon>
        <taxon>Aquilutibacter</taxon>
    </lineage>
</organism>
<gene>
    <name evidence="1" type="ORF">V3390_00255</name>
</gene>
<keyword evidence="2" id="KW-1185">Reference proteome</keyword>
<reference evidence="1 2" key="1">
    <citation type="submission" date="2024-01" db="EMBL/GenBank/DDBJ databases">
        <title>Novel species of the genus Luteimonas isolated from rivers.</title>
        <authorList>
            <person name="Lu H."/>
        </authorList>
    </citation>
    <scope>NUCLEOTIDE SEQUENCE [LARGE SCALE GENOMIC DNA]</scope>
    <source>
        <strain evidence="1 2">FXH3W</strain>
    </source>
</reference>
<proteinExistence type="predicted"/>
<name>A0ABU7UVR5_9GAMM</name>
<accession>A0ABU7UVR5</accession>
<protein>
    <submittedName>
        <fullName evidence="1">Helix-turn-helix domain-containing protein</fullName>
    </submittedName>
</protein>